<sequence>MSFTVKWGREKVQVVVPPDHYPLSSLRETLSQHTGLPPHSFKLVHSGAVMKDDNAPITAYGIRPGSVVALVGGESAPPRPSYAPTPAPAPTTTAHPPAPAPAPAPTYVHTSAHAQTPASMPPPPLPTQPMASNGPSSPINSQEAATITKIQSEWDSFRSKLLPEVQSFLQILAAPRQERPSPEELKQNHKKFGASLCSSALLSYHLTQFRRTPVPTAELLLQALLRFDSFQPEGEWSKAREVRKGAVKEVQGVLDKLDGMWEEARVSGR</sequence>
<feature type="compositionally biased region" description="Pro residues" evidence="2">
    <location>
        <begin position="77"/>
        <end position="89"/>
    </location>
</feature>
<accession>A0A8H2Y453</accession>
<evidence type="ECO:0000313" key="7">
    <source>
        <dbReference type="Proteomes" id="UP000663888"/>
    </source>
</evidence>
<dbReference type="InterPro" id="IPR003103">
    <property type="entry name" value="BAG_domain"/>
</dbReference>
<dbReference type="Proteomes" id="UP000663888">
    <property type="component" value="Unassembled WGS sequence"/>
</dbReference>
<dbReference type="AlphaFoldDB" id="A0A8H2Y453"/>
<name>A0A8H2Y453_9AGAM</name>
<dbReference type="SUPFAM" id="SSF54236">
    <property type="entry name" value="Ubiquitin-like"/>
    <property type="match status" value="1"/>
</dbReference>
<dbReference type="EMBL" id="CAJMWX010000930">
    <property type="protein sequence ID" value="CAE6438940.1"/>
    <property type="molecule type" value="Genomic_DNA"/>
</dbReference>
<dbReference type="GO" id="GO:0051087">
    <property type="term" value="F:protein-folding chaperone binding"/>
    <property type="evidence" value="ECO:0007669"/>
    <property type="project" value="InterPro"/>
</dbReference>
<proteinExistence type="predicted"/>
<dbReference type="Pfam" id="PF02179">
    <property type="entry name" value="BAG"/>
    <property type="match status" value="1"/>
</dbReference>
<dbReference type="PANTHER" id="PTHR12329:SF16">
    <property type="entry name" value="BAG FAMILY MOLECULAR CHAPERONE REGULATOR 1"/>
    <property type="match status" value="1"/>
</dbReference>
<evidence type="ECO:0000256" key="2">
    <source>
        <dbReference type="SAM" id="MobiDB-lite"/>
    </source>
</evidence>
<organism evidence="5 7">
    <name type="scientific">Rhizoctonia solani</name>
    <dbReference type="NCBI Taxonomy" id="456999"/>
    <lineage>
        <taxon>Eukaryota</taxon>
        <taxon>Fungi</taxon>
        <taxon>Dikarya</taxon>
        <taxon>Basidiomycota</taxon>
        <taxon>Agaricomycotina</taxon>
        <taxon>Agaricomycetes</taxon>
        <taxon>Cantharellales</taxon>
        <taxon>Ceratobasidiaceae</taxon>
        <taxon>Rhizoctonia</taxon>
    </lineage>
</organism>
<dbReference type="SMART" id="SM00213">
    <property type="entry name" value="UBQ"/>
    <property type="match status" value="1"/>
</dbReference>
<dbReference type="InterPro" id="IPR029071">
    <property type="entry name" value="Ubiquitin-like_domsf"/>
</dbReference>
<dbReference type="GO" id="GO:0016020">
    <property type="term" value="C:membrane"/>
    <property type="evidence" value="ECO:0007669"/>
    <property type="project" value="TreeGrafter"/>
</dbReference>
<evidence type="ECO:0000313" key="5">
    <source>
        <dbReference type="EMBL" id="CAE6438940.1"/>
    </source>
</evidence>
<dbReference type="Pfam" id="PF00240">
    <property type="entry name" value="ubiquitin"/>
    <property type="match status" value="1"/>
</dbReference>
<evidence type="ECO:0000259" key="3">
    <source>
        <dbReference type="PROSITE" id="PS50053"/>
    </source>
</evidence>
<reference evidence="5" key="1">
    <citation type="submission" date="2021-01" db="EMBL/GenBank/DDBJ databases">
        <authorList>
            <person name="Kaushik A."/>
        </authorList>
    </citation>
    <scope>NUCLEOTIDE SEQUENCE</scope>
    <source>
        <strain evidence="5">AG4-R118</strain>
        <strain evidence="6">AG4-RS23</strain>
    </source>
</reference>
<dbReference type="Gene3D" id="1.20.58.120">
    <property type="entry name" value="BAG domain"/>
    <property type="match status" value="1"/>
</dbReference>
<dbReference type="GO" id="GO:0005829">
    <property type="term" value="C:cytosol"/>
    <property type="evidence" value="ECO:0007669"/>
    <property type="project" value="TreeGrafter"/>
</dbReference>
<evidence type="ECO:0008006" key="8">
    <source>
        <dbReference type="Google" id="ProtNLM"/>
    </source>
</evidence>
<dbReference type="Gene3D" id="3.10.20.90">
    <property type="entry name" value="Phosphatidylinositol 3-kinase Catalytic Subunit, Chain A, domain 1"/>
    <property type="match status" value="1"/>
</dbReference>
<dbReference type="PROSITE" id="PS50053">
    <property type="entry name" value="UBIQUITIN_2"/>
    <property type="match status" value="1"/>
</dbReference>
<feature type="compositionally biased region" description="Polar residues" evidence="2">
    <location>
        <begin position="133"/>
        <end position="145"/>
    </location>
</feature>
<dbReference type="InterPro" id="IPR039773">
    <property type="entry name" value="BAG_chaperone_regulator"/>
</dbReference>
<dbReference type="SUPFAM" id="SSF63491">
    <property type="entry name" value="BAG domain"/>
    <property type="match status" value="1"/>
</dbReference>
<dbReference type="InterPro" id="IPR036533">
    <property type="entry name" value="BAG_dom_sf"/>
</dbReference>
<dbReference type="GO" id="GO:0000774">
    <property type="term" value="F:adenyl-nucleotide exchange factor activity"/>
    <property type="evidence" value="ECO:0007669"/>
    <property type="project" value="TreeGrafter"/>
</dbReference>
<dbReference type="PANTHER" id="PTHR12329">
    <property type="entry name" value="BCL2-ASSOCIATED ATHANOGENE"/>
    <property type="match status" value="1"/>
</dbReference>
<dbReference type="PROSITE" id="PS51035">
    <property type="entry name" value="BAG"/>
    <property type="match status" value="1"/>
</dbReference>
<feature type="domain" description="BAG" evidence="4">
    <location>
        <begin position="216"/>
        <end position="261"/>
    </location>
</feature>
<comment type="caution">
    <text evidence="5">The sequence shown here is derived from an EMBL/GenBank/DDBJ whole genome shotgun (WGS) entry which is preliminary data.</text>
</comment>
<dbReference type="EMBL" id="CAJMWY010004085">
    <property type="protein sequence ID" value="CAE6518212.1"/>
    <property type="molecule type" value="Genomic_DNA"/>
</dbReference>
<evidence type="ECO:0000259" key="4">
    <source>
        <dbReference type="PROSITE" id="PS51035"/>
    </source>
</evidence>
<feature type="region of interest" description="Disordered" evidence="2">
    <location>
        <begin position="71"/>
        <end position="145"/>
    </location>
</feature>
<dbReference type="InterPro" id="IPR000626">
    <property type="entry name" value="Ubiquitin-like_dom"/>
</dbReference>
<feature type="domain" description="Ubiquitin-like" evidence="3">
    <location>
        <begin position="1"/>
        <end position="77"/>
    </location>
</feature>
<keyword evidence="1" id="KW-0143">Chaperone</keyword>
<dbReference type="GO" id="GO:0005634">
    <property type="term" value="C:nucleus"/>
    <property type="evidence" value="ECO:0007669"/>
    <property type="project" value="TreeGrafter"/>
</dbReference>
<gene>
    <name evidence="6" type="ORF">RDB_LOCUS151100</name>
    <name evidence="5" type="ORF">RDB_LOCUS47098</name>
</gene>
<dbReference type="GO" id="GO:0050821">
    <property type="term" value="P:protein stabilization"/>
    <property type="evidence" value="ECO:0007669"/>
    <property type="project" value="TreeGrafter"/>
</dbReference>
<protein>
    <recommendedName>
        <fullName evidence="8">BAG domain-containing protein</fullName>
    </recommendedName>
</protein>
<dbReference type="Proteomes" id="UP000663861">
    <property type="component" value="Unassembled WGS sequence"/>
</dbReference>
<evidence type="ECO:0000313" key="6">
    <source>
        <dbReference type="EMBL" id="CAE6518212.1"/>
    </source>
</evidence>
<evidence type="ECO:0000256" key="1">
    <source>
        <dbReference type="ARBA" id="ARBA00023186"/>
    </source>
</evidence>